<comment type="caution">
    <text evidence="1">The sequence shown here is derived from an EMBL/GenBank/DDBJ whole genome shotgun (WGS) entry which is preliminary data.</text>
</comment>
<proteinExistence type="predicted"/>
<evidence type="ECO:0000313" key="2">
    <source>
        <dbReference type="Proteomes" id="UP000481327"/>
    </source>
</evidence>
<dbReference type="Proteomes" id="UP000481327">
    <property type="component" value="Unassembled WGS sequence"/>
</dbReference>
<dbReference type="OrthoDB" id="9992800at2"/>
<sequence length="73" mass="7234">MTGNEAAGRLADAATARAVADLAARVAAGAPEVTVIAEGGAVRLTAPGLVARLFGSRRRGPDPRLAALVEGRG</sequence>
<reference evidence="1 2" key="1">
    <citation type="submission" date="2019-09" db="EMBL/GenBank/DDBJ databases">
        <title>Polymorphobacter sp. isolated from a lake in China.</title>
        <authorList>
            <person name="Liu Z."/>
        </authorList>
    </citation>
    <scope>NUCLEOTIDE SEQUENCE [LARGE SCALE GENOMIC DNA]</scope>
    <source>
        <strain evidence="1 2">D40P</strain>
    </source>
</reference>
<keyword evidence="2" id="KW-1185">Reference proteome</keyword>
<protein>
    <submittedName>
        <fullName evidence="1">Uncharacterized protein</fullName>
    </submittedName>
</protein>
<organism evidence="1 2">
    <name type="scientific">Sandarakinorhabdus fusca</name>
    <dbReference type="NCBI Taxonomy" id="1439888"/>
    <lineage>
        <taxon>Bacteria</taxon>
        <taxon>Pseudomonadati</taxon>
        <taxon>Pseudomonadota</taxon>
        <taxon>Alphaproteobacteria</taxon>
        <taxon>Sphingomonadales</taxon>
        <taxon>Sphingosinicellaceae</taxon>
        <taxon>Sandarakinorhabdus</taxon>
    </lineage>
</organism>
<accession>A0A7C9KGH4</accession>
<dbReference type="RefSeq" id="WP_152576161.1">
    <property type="nucleotide sequence ID" value="NZ_JAATJI010000001.1"/>
</dbReference>
<gene>
    <name evidence="1" type="ORF">F3168_00175</name>
</gene>
<name>A0A7C9KGH4_9SPHN</name>
<evidence type="ECO:0000313" key="1">
    <source>
        <dbReference type="EMBL" id="MQT15681.1"/>
    </source>
</evidence>
<dbReference type="AlphaFoldDB" id="A0A7C9KGH4"/>
<dbReference type="EMBL" id="WIOL01000001">
    <property type="protein sequence ID" value="MQT15681.1"/>
    <property type="molecule type" value="Genomic_DNA"/>
</dbReference>